<evidence type="ECO:0000313" key="2">
    <source>
        <dbReference type="EMBL" id="KAF2271923.1"/>
    </source>
</evidence>
<keyword evidence="3" id="KW-1185">Reference proteome</keyword>
<feature type="region of interest" description="Disordered" evidence="1">
    <location>
        <begin position="1"/>
        <end position="203"/>
    </location>
</feature>
<sequence length="271" mass="29346">MAVLSSSPSAVYSEPVKTNLDRLPPSSYRTNLKGAPKNTQNSRKSSTMRGGTRGRRGRPRGGLSRADAMVDRNTQQESAKDVASDMSEPSAPEPSRTDMAAPRRKSTRARGEGPASRLSTTEDNSLPSKPNGDGTRKRNVRDLNGSPGESASNGASKVPGGQNEPRKRIKLSQQKPAKKGPKTKSNGIRTENGESNALKSINEASTPTRVEYFARVQNSSNASVEIPIPATFLAVDATLVERYIEYKAEEEEGLNLSLEQFVKISEFANRK</sequence>
<feature type="compositionally biased region" description="Polar residues" evidence="1">
    <location>
        <begin position="1"/>
        <end position="10"/>
    </location>
</feature>
<protein>
    <submittedName>
        <fullName evidence="2">Uncharacterized protein</fullName>
    </submittedName>
</protein>
<feature type="compositionally biased region" description="Polar residues" evidence="1">
    <location>
        <begin position="117"/>
        <end position="128"/>
    </location>
</feature>
<dbReference type="AlphaFoldDB" id="A0A6A6J6Z2"/>
<proteinExistence type="predicted"/>
<name>A0A6A6J6Z2_WESOR</name>
<gene>
    <name evidence="2" type="ORF">EI97DRAFT_240116</name>
</gene>
<dbReference type="EMBL" id="ML986530">
    <property type="protein sequence ID" value="KAF2271923.1"/>
    <property type="molecule type" value="Genomic_DNA"/>
</dbReference>
<dbReference type="RefSeq" id="XP_033649462.1">
    <property type="nucleotide sequence ID" value="XM_033794048.1"/>
</dbReference>
<evidence type="ECO:0000256" key="1">
    <source>
        <dbReference type="SAM" id="MobiDB-lite"/>
    </source>
</evidence>
<evidence type="ECO:0000313" key="3">
    <source>
        <dbReference type="Proteomes" id="UP000800097"/>
    </source>
</evidence>
<organism evidence="2 3">
    <name type="scientific">Westerdykella ornata</name>
    <dbReference type="NCBI Taxonomy" id="318751"/>
    <lineage>
        <taxon>Eukaryota</taxon>
        <taxon>Fungi</taxon>
        <taxon>Dikarya</taxon>
        <taxon>Ascomycota</taxon>
        <taxon>Pezizomycotina</taxon>
        <taxon>Dothideomycetes</taxon>
        <taxon>Pleosporomycetidae</taxon>
        <taxon>Pleosporales</taxon>
        <taxon>Sporormiaceae</taxon>
        <taxon>Westerdykella</taxon>
    </lineage>
</organism>
<dbReference type="GeneID" id="54547223"/>
<dbReference type="Proteomes" id="UP000800097">
    <property type="component" value="Unassembled WGS sequence"/>
</dbReference>
<feature type="compositionally biased region" description="Polar residues" evidence="1">
    <location>
        <begin position="183"/>
        <end position="203"/>
    </location>
</feature>
<reference evidence="2" key="1">
    <citation type="journal article" date="2020" name="Stud. Mycol.">
        <title>101 Dothideomycetes genomes: a test case for predicting lifestyles and emergence of pathogens.</title>
        <authorList>
            <person name="Haridas S."/>
            <person name="Albert R."/>
            <person name="Binder M."/>
            <person name="Bloem J."/>
            <person name="Labutti K."/>
            <person name="Salamov A."/>
            <person name="Andreopoulos B."/>
            <person name="Baker S."/>
            <person name="Barry K."/>
            <person name="Bills G."/>
            <person name="Bluhm B."/>
            <person name="Cannon C."/>
            <person name="Castanera R."/>
            <person name="Culley D."/>
            <person name="Daum C."/>
            <person name="Ezra D."/>
            <person name="Gonzalez J."/>
            <person name="Henrissat B."/>
            <person name="Kuo A."/>
            <person name="Liang C."/>
            <person name="Lipzen A."/>
            <person name="Lutzoni F."/>
            <person name="Magnuson J."/>
            <person name="Mondo S."/>
            <person name="Nolan M."/>
            <person name="Ohm R."/>
            <person name="Pangilinan J."/>
            <person name="Park H.-J."/>
            <person name="Ramirez L."/>
            <person name="Alfaro M."/>
            <person name="Sun H."/>
            <person name="Tritt A."/>
            <person name="Yoshinaga Y."/>
            <person name="Zwiers L.-H."/>
            <person name="Turgeon B."/>
            <person name="Goodwin S."/>
            <person name="Spatafora J."/>
            <person name="Crous P."/>
            <person name="Grigoriev I."/>
        </authorList>
    </citation>
    <scope>NUCLEOTIDE SEQUENCE</scope>
    <source>
        <strain evidence="2">CBS 379.55</strain>
    </source>
</reference>
<accession>A0A6A6J6Z2</accession>
<feature type="compositionally biased region" description="Polar residues" evidence="1">
    <location>
        <begin position="37"/>
        <end position="48"/>
    </location>
</feature>